<sequence length="68" mass="7730">MSFLDETEIIEALTSEIGKNIYIDIAEWHLYLSDAKLDKVLAEKLFPLLGSGSINSVQIVEDILREMF</sequence>
<proteinExistence type="predicted"/>
<dbReference type="InterPro" id="IPR021518">
    <property type="entry name" value="DUF3181"/>
</dbReference>
<keyword evidence="2" id="KW-1185">Reference proteome</keyword>
<dbReference type="Proteomes" id="UP000032309">
    <property type="component" value="Unassembled WGS sequence"/>
</dbReference>
<organism evidence="1 2">
    <name type="scientific">Candidatus Brocadia sinica JPN1</name>
    <dbReference type="NCBI Taxonomy" id="1197129"/>
    <lineage>
        <taxon>Bacteria</taxon>
        <taxon>Pseudomonadati</taxon>
        <taxon>Planctomycetota</taxon>
        <taxon>Candidatus Brocadiia</taxon>
        <taxon>Candidatus Brocadiales</taxon>
        <taxon>Candidatus Brocadiaceae</taxon>
        <taxon>Candidatus Brocadia</taxon>
    </lineage>
</organism>
<name>A0ABQ0JSA9_9BACT</name>
<evidence type="ECO:0008006" key="3">
    <source>
        <dbReference type="Google" id="ProtNLM"/>
    </source>
</evidence>
<reference evidence="2" key="1">
    <citation type="journal article" date="2015" name="Genome Announc.">
        <title>Draft Genome Sequence of an Anaerobic Ammonium-Oxidizing Bacterium, "Candidatus Brocadia sinica".</title>
        <authorList>
            <person name="Oshiki M."/>
            <person name="Shinyako-Hata K."/>
            <person name="Satoh H."/>
            <person name="Okabe S."/>
        </authorList>
    </citation>
    <scope>NUCLEOTIDE SEQUENCE [LARGE SCALE GENOMIC DNA]</scope>
    <source>
        <strain evidence="2">JPN1</strain>
    </source>
</reference>
<evidence type="ECO:0000313" key="2">
    <source>
        <dbReference type="Proteomes" id="UP000032309"/>
    </source>
</evidence>
<protein>
    <recommendedName>
        <fullName evidence="3">DUF3181 family protein</fullName>
    </recommendedName>
</protein>
<evidence type="ECO:0000313" key="1">
    <source>
        <dbReference type="EMBL" id="GAN31612.1"/>
    </source>
</evidence>
<dbReference type="RefSeq" id="WP_052561373.1">
    <property type="nucleotide sequence ID" value="NZ_BAFN01000001.1"/>
</dbReference>
<dbReference type="EMBL" id="BAFN01000001">
    <property type="protein sequence ID" value="GAN31612.1"/>
    <property type="molecule type" value="Genomic_DNA"/>
</dbReference>
<comment type="caution">
    <text evidence="1">The sequence shown here is derived from an EMBL/GenBank/DDBJ whole genome shotgun (WGS) entry which is preliminary data.</text>
</comment>
<accession>A0ABQ0JSA9</accession>
<gene>
    <name evidence="1" type="ORF">BROSI_A0113</name>
</gene>
<dbReference type="Pfam" id="PF11378">
    <property type="entry name" value="DUF3181"/>
    <property type="match status" value="1"/>
</dbReference>